<organism evidence="1 2">
    <name type="scientific">Alteromonas australica</name>
    <dbReference type="NCBI Taxonomy" id="589873"/>
    <lineage>
        <taxon>Bacteria</taxon>
        <taxon>Pseudomonadati</taxon>
        <taxon>Pseudomonadota</taxon>
        <taxon>Gammaproteobacteria</taxon>
        <taxon>Alteromonadales</taxon>
        <taxon>Alteromonadaceae</taxon>
        <taxon>Alteromonas/Salinimonas group</taxon>
        <taxon>Alteromonas</taxon>
    </lineage>
</organism>
<dbReference type="SUPFAM" id="SSF53098">
    <property type="entry name" value="Ribonuclease H-like"/>
    <property type="match status" value="1"/>
</dbReference>
<accession>A0A350P3K1</accession>
<gene>
    <name evidence="1" type="ORF">DCW74_09060</name>
</gene>
<feature type="non-terminal residue" evidence="1">
    <location>
        <position position="288"/>
    </location>
</feature>
<dbReference type="InterPro" id="IPR036397">
    <property type="entry name" value="RNaseH_sf"/>
</dbReference>
<dbReference type="InterPro" id="IPR012337">
    <property type="entry name" value="RNaseH-like_sf"/>
</dbReference>
<protein>
    <recommendedName>
        <fullName evidence="3">3'-5' exonuclease domain-containing protein</fullName>
    </recommendedName>
</protein>
<dbReference type="AlphaFoldDB" id="A0A350P3K1"/>
<name>A0A350P3K1_9ALTE</name>
<evidence type="ECO:0008006" key="3">
    <source>
        <dbReference type="Google" id="ProtNLM"/>
    </source>
</evidence>
<proteinExistence type="predicted"/>
<dbReference type="Proteomes" id="UP000263517">
    <property type="component" value="Unassembled WGS sequence"/>
</dbReference>
<evidence type="ECO:0000313" key="2">
    <source>
        <dbReference type="Proteomes" id="UP000263517"/>
    </source>
</evidence>
<dbReference type="GO" id="GO:0003676">
    <property type="term" value="F:nucleic acid binding"/>
    <property type="evidence" value="ECO:0007669"/>
    <property type="project" value="InterPro"/>
</dbReference>
<evidence type="ECO:0000313" key="1">
    <source>
        <dbReference type="EMBL" id="HAW75868.1"/>
    </source>
</evidence>
<reference evidence="1 2" key="1">
    <citation type="journal article" date="2018" name="Nat. Biotechnol.">
        <title>A standardized bacterial taxonomy based on genome phylogeny substantially revises the tree of life.</title>
        <authorList>
            <person name="Parks D.H."/>
            <person name="Chuvochina M."/>
            <person name="Waite D.W."/>
            <person name="Rinke C."/>
            <person name="Skarshewski A."/>
            <person name="Chaumeil P.A."/>
            <person name="Hugenholtz P."/>
        </authorList>
    </citation>
    <scope>NUCLEOTIDE SEQUENCE [LARGE SCALE GENOMIC DNA]</scope>
    <source>
        <strain evidence="1">UBA11978</strain>
    </source>
</reference>
<dbReference type="EMBL" id="DNAN01000316">
    <property type="protein sequence ID" value="HAW75868.1"/>
    <property type="molecule type" value="Genomic_DNA"/>
</dbReference>
<sequence length="288" mass="32960">MLITLDFETYFDSKVSLTKLTVMEYIKDPLFKVWGVGIKVEGEETEWFGEYEVEDALDDIDWDNAELLCHNTPFDGYLLTQLYGHTPKRYLDTAAISRGLWPGQSASLKNTAERCFPNDETMRKGEELITAKGIYELPPDIEDAIARYCIQDVELTYAIYMKLCLELPEVEWEIIDMTTRMFCEPKIKVNISKTKQFLEEEKRKSKEAIEASGLERSVLASNQKFSAWAEGEGLVIPTKTSPTTGKTIPAFGKNDAAYRQWQQQHPEYAHVFAGREAVKSRLNEARAQ</sequence>
<dbReference type="Gene3D" id="3.30.420.10">
    <property type="entry name" value="Ribonuclease H-like superfamily/Ribonuclease H"/>
    <property type="match status" value="1"/>
</dbReference>
<comment type="caution">
    <text evidence="1">The sequence shown here is derived from an EMBL/GenBank/DDBJ whole genome shotgun (WGS) entry which is preliminary data.</text>
</comment>